<name>A0A3G5A8Z2_9VIRU</name>
<evidence type="ECO:0000256" key="1">
    <source>
        <dbReference type="SAM" id="MobiDB-lite"/>
    </source>
</evidence>
<reference evidence="2" key="1">
    <citation type="submission" date="2018-10" db="EMBL/GenBank/DDBJ databases">
        <title>Hidden diversity of soil giant viruses.</title>
        <authorList>
            <person name="Schulz F."/>
            <person name="Alteio L."/>
            <person name="Goudeau D."/>
            <person name="Ryan E.M."/>
            <person name="Malmstrom R.R."/>
            <person name="Blanchard J."/>
            <person name="Woyke T."/>
        </authorList>
    </citation>
    <scope>NUCLEOTIDE SEQUENCE</scope>
    <source>
        <strain evidence="2">HYV1</strain>
    </source>
</reference>
<accession>A0A3G5A8Z2</accession>
<evidence type="ECO:0000313" key="2">
    <source>
        <dbReference type="EMBL" id="AYV83746.1"/>
    </source>
</evidence>
<organism evidence="2">
    <name type="scientific">Hyperionvirus sp</name>
    <dbReference type="NCBI Taxonomy" id="2487770"/>
    <lineage>
        <taxon>Viruses</taxon>
        <taxon>Varidnaviria</taxon>
        <taxon>Bamfordvirae</taxon>
        <taxon>Nucleocytoviricota</taxon>
        <taxon>Megaviricetes</taxon>
        <taxon>Imitervirales</taxon>
        <taxon>Mimiviridae</taxon>
        <taxon>Klosneuvirinae</taxon>
    </lineage>
</organism>
<dbReference type="EMBL" id="MK072393">
    <property type="protein sequence ID" value="AYV83746.1"/>
    <property type="molecule type" value="Genomic_DNA"/>
</dbReference>
<sequence length="68" mass="8196">MEQSEYQRKITSSSIRREYTRKKQKSAEKEEKHQFQTSGDNINHKQKTKPKRCRHKKPSEKGDAKHRV</sequence>
<proteinExistence type="predicted"/>
<gene>
    <name evidence="2" type="ORF">Hyperionvirus11_19</name>
</gene>
<protein>
    <submittedName>
        <fullName evidence="2">Uncharacterized protein</fullName>
    </submittedName>
</protein>
<feature type="region of interest" description="Disordered" evidence="1">
    <location>
        <begin position="1"/>
        <end position="68"/>
    </location>
</feature>
<feature type="compositionally biased region" description="Basic and acidic residues" evidence="1">
    <location>
        <begin position="59"/>
        <end position="68"/>
    </location>
</feature>
<feature type="compositionally biased region" description="Basic and acidic residues" evidence="1">
    <location>
        <begin position="25"/>
        <end position="34"/>
    </location>
</feature>
<feature type="compositionally biased region" description="Basic residues" evidence="1">
    <location>
        <begin position="44"/>
        <end position="58"/>
    </location>
</feature>